<evidence type="ECO:0000256" key="1">
    <source>
        <dbReference type="ARBA" id="ARBA00022670"/>
    </source>
</evidence>
<dbReference type="Proteomes" id="UP000694414">
    <property type="component" value="Unplaced"/>
</dbReference>
<dbReference type="Ensembl" id="ENSPSMT00000023111.1">
    <property type="protein sequence ID" value="ENSPSMP00000019933.1"/>
    <property type="gene ID" value="ENSPSMG00000014083.1"/>
</dbReference>
<dbReference type="PROSITE" id="PS00135">
    <property type="entry name" value="TRYPSIN_SER"/>
    <property type="match status" value="1"/>
</dbReference>
<dbReference type="InterPro" id="IPR043504">
    <property type="entry name" value="Peptidase_S1_PA_chymotrypsin"/>
</dbReference>
<dbReference type="InterPro" id="IPR009003">
    <property type="entry name" value="Peptidase_S1_PA"/>
</dbReference>
<feature type="region of interest" description="Disordered" evidence="3">
    <location>
        <begin position="92"/>
        <end position="119"/>
    </location>
</feature>
<sequence length="146" mass="15828">IENQFCGNYFPSDPSGGSNNTYEIHDDMLCAGDLINGKSICRGDSGGPLVCRVNSTWFLVGLSSWSLDCRMPVSPSVFTRLTYFANWVKEKKESASVPDIVEAPPEEKPPSLSGPSSLGTVHKPRSCMALVSSQTLLLLLGFLRSL</sequence>
<dbReference type="PANTHER" id="PTHR24253">
    <property type="entry name" value="TRANSMEMBRANE PROTEASE SERINE"/>
    <property type="match status" value="1"/>
</dbReference>
<dbReference type="Gene3D" id="2.40.10.10">
    <property type="entry name" value="Trypsin-like serine proteases"/>
    <property type="match status" value="1"/>
</dbReference>
<feature type="compositionally biased region" description="Low complexity" evidence="3">
    <location>
        <begin position="110"/>
        <end position="119"/>
    </location>
</feature>
<dbReference type="Pfam" id="PF00089">
    <property type="entry name" value="Trypsin"/>
    <property type="match status" value="1"/>
</dbReference>
<organism evidence="5 6">
    <name type="scientific">Prolemur simus</name>
    <name type="common">Greater bamboo lemur</name>
    <name type="synonym">Hapalemur simus</name>
    <dbReference type="NCBI Taxonomy" id="1328070"/>
    <lineage>
        <taxon>Eukaryota</taxon>
        <taxon>Metazoa</taxon>
        <taxon>Chordata</taxon>
        <taxon>Craniata</taxon>
        <taxon>Vertebrata</taxon>
        <taxon>Euteleostomi</taxon>
        <taxon>Mammalia</taxon>
        <taxon>Eutheria</taxon>
        <taxon>Euarchontoglires</taxon>
        <taxon>Primates</taxon>
        <taxon>Strepsirrhini</taxon>
        <taxon>Lemuriformes</taxon>
        <taxon>Lemuridae</taxon>
        <taxon>Prolemur</taxon>
    </lineage>
</organism>
<name>A0A8C8ZYB1_PROSS</name>
<keyword evidence="6" id="KW-1185">Reference proteome</keyword>
<dbReference type="SUPFAM" id="SSF50494">
    <property type="entry name" value="Trypsin-like serine proteases"/>
    <property type="match status" value="1"/>
</dbReference>
<proteinExistence type="predicted"/>
<keyword evidence="1" id="KW-0378">Hydrolase</keyword>
<reference evidence="5" key="1">
    <citation type="submission" date="2025-08" db="UniProtKB">
        <authorList>
            <consortium name="Ensembl"/>
        </authorList>
    </citation>
    <scope>IDENTIFICATION</scope>
</reference>
<dbReference type="AlphaFoldDB" id="A0A8C8ZYB1"/>
<protein>
    <recommendedName>
        <fullName evidence="4">Peptidase S1 domain-containing protein</fullName>
    </recommendedName>
</protein>
<dbReference type="GO" id="GO:0006508">
    <property type="term" value="P:proteolysis"/>
    <property type="evidence" value="ECO:0007669"/>
    <property type="project" value="UniProtKB-KW"/>
</dbReference>
<dbReference type="InterPro" id="IPR033116">
    <property type="entry name" value="TRYPSIN_SER"/>
</dbReference>
<dbReference type="GO" id="GO:0004252">
    <property type="term" value="F:serine-type endopeptidase activity"/>
    <property type="evidence" value="ECO:0007669"/>
    <property type="project" value="InterPro"/>
</dbReference>
<reference evidence="5" key="2">
    <citation type="submission" date="2025-09" db="UniProtKB">
        <authorList>
            <consortium name="Ensembl"/>
        </authorList>
    </citation>
    <scope>IDENTIFICATION</scope>
</reference>
<dbReference type="GeneTree" id="ENSGT00940000165552"/>
<evidence type="ECO:0000313" key="6">
    <source>
        <dbReference type="Proteomes" id="UP000694414"/>
    </source>
</evidence>
<dbReference type="PROSITE" id="PS50240">
    <property type="entry name" value="TRYPSIN_DOM"/>
    <property type="match status" value="1"/>
</dbReference>
<evidence type="ECO:0000256" key="3">
    <source>
        <dbReference type="SAM" id="MobiDB-lite"/>
    </source>
</evidence>
<dbReference type="PANTHER" id="PTHR24253:SF42">
    <property type="entry name" value="PROTEASE, SERINE 47"/>
    <property type="match status" value="1"/>
</dbReference>
<keyword evidence="1" id="KW-0645">Protease</keyword>
<keyword evidence="2" id="KW-1015">Disulfide bond</keyword>
<evidence type="ECO:0000259" key="4">
    <source>
        <dbReference type="PROSITE" id="PS50240"/>
    </source>
</evidence>
<dbReference type="InterPro" id="IPR001254">
    <property type="entry name" value="Trypsin_dom"/>
</dbReference>
<evidence type="ECO:0000313" key="5">
    <source>
        <dbReference type="Ensembl" id="ENSPSMP00000019933.1"/>
    </source>
</evidence>
<feature type="domain" description="Peptidase S1" evidence="4">
    <location>
        <begin position="1"/>
        <end position="93"/>
    </location>
</feature>
<evidence type="ECO:0000256" key="2">
    <source>
        <dbReference type="ARBA" id="ARBA00023157"/>
    </source>
</evidence>
<accession>A0A8C8ZYB1</accession>